<evidence type="ECO:0000313" key="1">
    <source>
        <dbReference type="EMBL" id="WQJ53432.1"/>
    </source>
</evidence>
<organism evidence="1 2">
    <name type="scientific">phage Lak_Megaphage_Sonny</name>
    <dbReference type="NCBI Taxonomy" id="3109229"/>
    <lineage>
        <taxon>Viruses</taxon>
        <taxon>Duplodnaviria</taxon>
        <taxon>Heunggongvirae</taxon>
        <taxon>Uroviricota</taxon>
        <taxon>Caudoviricetes</taxon>
        <taxon>Caudoviricetes code 15 clade</taxon>
    </lineage>
</organism>
<protein>
    <submittedName>
        <fullName evidence="1">Uncharacterized protein</fullName>
    </submittedName>
</protein>
<keyword evidence="2" id="KW-1185">Reference proteome</keyword>
<name>A0ABZ0Z4N7_9CAUD</name>
<dbReference type="EMBL" id="OR769223">
    <property type="protein sequence ID" value="WQJ53432.1"/>
    <property type="molecule type" value="Genomic_DNA"/>
</dbReference>
<sequence>MQDYKWHSITELPDHDGWIWITSGIRNEGFKVRSYYYKKEGEHKHGFEQLRNAKIDINNARYWMWAIPIKEETKN</sequence>
<evidence type="ECO:0000313" key="2">
    <source>
        <dbReference type="Proteomes" id="UP001358193"/>
    </source>
</evidence>
<proteinExistence type="predicted"/>
<reference evidence="1 2" key="1">
    <citation type="submission" date="2023-11" db="EMBL/GenBank/DDBJ databases">
        <authorList>
            <person name="Cook R."/>
            <person name="Crisci M."/>
            <person name="Pye H."/>
            <person name="Adriaenssens E."/>
            <person name="Santini J."/>
        </authorList>
    </citation>
    <scope>NUCLEOTIDE SEQUENCE [LARGE SCALE GENOMIC DNA]</scope>
    <source>
        <strain evidence="1">Lak_Megaphage_Sonny</strain>
    </source>
</reference>
<dbReference type="Proteomes" id="UP001358193">
    <property type="component" value="Segment"/>
</dbReference>
<accession>A0ABZ0Z4N7</accession>